<name>A0A024GE13_9STRA</name>
<dbReference type="AlphaFoldDB" id="A0A024GE13"/>
<proteinExistence type="predicted"/>
<sequence>METIDLNRISDCCERSHKFYITCRARKISLNWSLIRSVRMSSFMPSEDFDTDIFVPATPAIASIAARQFDNAFFLVSLMHMIPNTPAVKLSASKNTVPESRSVSKW</sequence>
<evidence type="ECO:0000313" key="1">
    <source>
        <dbReference type="EMBL" id="CCI45121.1"/>
    </source>
</evidence>
<protein>
    <submittedName>
        <fullName evidence="1">Uncharacterized protein</fullName>
    </submittedName>
</protein>
<comment type="caution">
    <text evidence="1">The sequence shown here is derived from an EMBL/GenBank/DDBJ whole genome shotgun (WGS) entry which is preliminary data.</text>
</comment>
<keyword evidence="2" id="KW-1185">Reference proteome</keyword>
<accession>A0A024GE13</accession>
<dbReference type="EMBL" id="CAIX01000090">
    <property type="protein sequence ID" value="CCI45121.1"/>
    <property type="molecule type" value="Genomic_DNA"/>
</dbReference>
<gene>
    <name evidence="1" type="ORF">BN9_059940</name>
</gene>
<dbReference type="InParanoid" id="A0A024GE13"/>
<evidence type="ECO:0000313" key="2">
    <source>
        <dbReference type="Proteomes" id="UP000053237"/>
    </source>
</evidence>
<reference evidence="1 2" key="1">
    <citation type="submission" date="2012-05" db="EMBL/GenBank/DDBJ databases">
        <title>Recombination and specialization in a pathogen metapopulation.</title>
        <authorList>
            <person name="Gardiner A."/>
            <person name="Kemen E."/>
            <person name="Schultz-Larsen T."/>
            <person name="MacLean D."/>
            <person name="Van Oosterhout C."/>
            <person name="Jones J.D.G."/>
        </authorList>
    </citation>
    <scope>NUCLEOTIDE SEQUENCE [LARGE SCALE GENOMIC DNA]</scope>
    <source>
        <strain evidence="1 2">Ac Nc2</strain>
    </source>
</reference>
<organism evidence="1 2">
    <name type="scientific">Albugo candida</name>
    <dbReference type="NCBI Taxonomy" id="65357"/>
    <lineage>
        <taxon>Eukaryota</taxon>
        <taxon>Sar</taxon>
        <taxon>Stramenopiles</taxon>
        <taxon>Oomycota</taxon>
        <taxon>Peronosporomycetes</taxon>
        <taxon>Albuginales</taxon>
        <taxon>Albuginaceae</taxon>
        <taxon>Albugo</taxon>
    </lineage>
</organism>
<dbReference type="Proteomes" id="UP000053237">
    <property type="component" value="Unassembled WGS sequence"/>
</dbReference>